<dbReference type="Proteomes" id="UP000011648">
    <property type="component" value="Unassembled WGS sequence"/>
</dbReference>
<name>M0A0T7_9EURY</name>
<dbReference type="RefSeq" id="WP_006825849.1">
    <property type="nucleotide sequence ID" value="NZ_AOIL01000037.1"/>
</dbReference>
<sequence length="69" mass="7726">MSTTDEWTLKKTDELNALGWTLFDIDGVEYPDRPVTVTLVNNGDVTVAEGDNPDGWITIDEDELEDVLQ</sequence>
<gene>
    <name evidence="1" type="ORF">C484_10481</name>
</gene>
<dbReference type="AlphaFoldDB" id="M0A0T7"/>
<dbReference type="PATRIC" id="fig|1230458.4.peg.2110"/>
<evidence type="ECO:0000313" key="2">
    <source>
        <dbReference type="Proteomes" id="UP000011648"/>
    </source>
</evidence>
<organism evidence="1 2">
    <name type="scientific">Natrialba taiwanensis DSM 12281</name>
    <dbReference type="NCBI Taxonomy" id="1230458"/>
    <lineage>
        <taxon>Archaea</taxon>
        <taxon>Methanobacteriati</taxon>
        <taxon>Methanobacteriota</taxon>
        <taxon>Stenosarchaea group</taxon>
        <taxon>Halobacteria</taxon>
        <taxon>Halobacteriales</taxon>
        <taxon>Natrialbaceae</taxon>
        <taxon>Natrialba</taxon>
    </lineage>
</organism>
<proteinExistence type="predicted"/>
<protein>
    <submittedName>
        <fullName evidence="1">Uncharacterized protein</fullName>
    </submittedName>
</protein>
<dbReference type="EMBL" id="AOIL01000037">
    <property type="protein sequence ID" value="ELY91447.1"/>
    <property type="molecule type" value="Genomic_DNA"/>
</dbReference>
<keyword evidence="2" id="KW-1185">Reference proteome</keyword>
<reference evidence="1 2" key="1">
    <citation type="journal article" date="2014" name="PLoS Genet.">
        <title>Phylogenetically driven sequencing of extremely halophilic archaea reveals strategies for static and dynamic osmo-response.</title>
        <authorList>
            <person name="Becker E.A."/>
            <person name="Seitzer P.M."/>
            <person name="Tritt A."/>
            <person name="Larsen D."/>
            <person name="Krusor M."/>
            <person name="Yao A.I."/>
            <person name="Wu D."/>
            <person name="Madern D."/>
            <person name="Eisen J.A."/>
            <person name="Darling A.E."/>
            <person name="Facciotti M.T."/>
        </authorList>
    </citation>
    <scope>NUCLEOTIDE SEQUENCE [LARGE SCALE GENOMIC DNA]</scope>
    <source>
        <strain evidence="1 2">DSM 12281</strain>
    </source>
</reference>
<comment type="caution">
    <text evidence="1">The sequence shown here is derived from an EMBL/GenBank/DDBJ whole genome shotgun (WGS) entry which is preliminary data.</text>
</comment>
<accession>M0A0T7</accession>
<evidence type="ECO:0000313" key="1">
    <source>
        <dbReference type="EMBL" id="ELY91447.1"/>
    </source>
</evidence>